<feature type="region of interest" description="Disordered" evidence="1">
    <location>
        <begin position="65"/>
        <end position="88"/>
    </location>
</feature>
<dbReference type="GeneID" id="71982613"/>
<dbReference type="Proteomes" id="UP000756132">
    <property type="component" value="Chromosome 2"/>
</dbReference>
<evidence type="ECO:0000256" key="1">
    <source>
        <dbReference type="SAM" id="MobiDB-lite"/>
    </source>
</evidence>
<dbReference type="RefSeq" id="XP_047758305.1">
    <property type="nucleotide sequence ID" value="XM_047901883.1"/>
</dbReference>
<dbReference type="KEGG" id="ffu:CLAFUR5_02735"/>
<evidence type="ECO:0000313" key="2">
    <source>
        <dbReference type="EMBL" id="UJO13939.1"/>
    </source>
</evidence>
<name>A0A9Q8LAP7_PASFU</name>
<accession>A0A9Q8LAP7</accession>
<feature type="compositionally biased region" description="Basic and acidic residues" evidence="1">
    <location>
        <begin position="65"/>
        <end position="74"/>
    </location>
</feature>
<feature type="region of interest" description="Disordered" evidence="1">
    <location>
        <begin position="1"/>
        <end position="35"/>
    </location>
</feature>
<gene>
    <name evidence="2" type="ORF">CLAFUR5_02735</name>
</gene>
<reference evidence="2" key="1">
    <citation type="submission" date="2021-12" db="EMBL/GenBank/DDBJ databases">
        <authorList>
            <person name="Zaccaron A."/>
            <person name="Stergiopoulos I."/>
        </authorList>
    </citation>
    <scope>NUCLEOTIDE SEQUENCE</scope>
    <source>
        <strain evidence="2">Race5_Kim</strain>
    </source>
</reference>
<reference evidence="2" key="2">
    <citation type="journal article" date="2022" name="Microb. Genom.">
        <title>A chromosome-scale genome assembly of the tomato pathogen Cladosporium fulvum reveals a compartmentalized genome architecture and the presence of a dispensable chromosome.</title>
        <authorList>
            <person name="Zaccaron A.Z."/>
            <person name="Chen L.H."/>
            <person name="Samaras A."/>
            <person name="Stergiopoulos I."/>
        </authorList>
    </citation>
    <scope>NUCLEOTIDE SEQUENCE</scope>
    <source>
        <strain evidence="2">Race5_Kim</strain>
    </source>
</reference>
<dbReference type="OMA" id="LNELMFW"/>
<sequence length="108" mass="11378">MADIKASENVVAQGGTPGSVDASIAQPSVGEATAQPAGISDFHTLLKRYRLTSFADGVTTSEPAKLETKTEANKITKPAAKTGDQKKGTASNLLNELMFWKKDKKAQA</sequence>
<organism evidence="2 3">
    <name type="scientific">Passalora fulva</name>
    <name type="common">Tomato leaf mold</name>
    <name type="synonym">Cladosporium fulvum</name>
    <dbReference type="NCBI Taxonomy" id="5499"/>
    <lineage>
        <taxon>Eukaryota</taxon>
        <taxon>Fungi</taxon>
        <taxon>Dikarya</taxon>
        <taxon>Ascomycota</taxon>
        <taxon>Pezizomycotina</taxon>
        <taxon>Dothideomycetes</taxon>
        <taxon>Dothideomycetidae</taxon>
        <taxon>Mycosphaerellales</taxon>
        <taxon>Mycosphaerellaceae</taxon>
        <taxon>Fulvia</taxon>
    </lineage>
</organism>
<keyword evidence="3" id="KW-1185">Reference proteome</keyword>
<dbReference type="EMBL" id="CP090164">
    <property type="protein sequence ID" value="UJO13939.1"/>
    <property type="molecule type" value="Genomic_DNA"/>
</dbReference>
<evidence type="ECO:0000313" key="3">
    <source>
        <dbReference type="Proteomes" id="UP000756132"/>
    </source>
</evidence>
<protein>
    <submittedName>
        <fullName evidence="2">Uncharacterized protein</fullName>
    </submittedName>
</protein>
<dbReference type="AlphaFoldDB" id="A0A9Q8LAP7"/>
<dbReference type="OrthoDB" id="10386207at2759"/>
<proteinExistence type="predicted"/>